<dbReference type="PROSITE" id="PS50943">
    <property type="entry name" value="HTH_CROC1"/>
    <property type="match status" value="1"/>
</dbReference>
<dbReference type="EMBL" id="VSSQ01025142">
    <property type="protein sequence ID" value="MPM73087.1"/>
    <property type="molecule type" value="Genomic_DNA"/>
</dbReference>
<proteinExistence type="predicted"/>
<dbReference type="Pfam" id="PF00717">
    <property type="entry name" value="Peptidase_S24"/>
    <property type="match status" value="1"/>
</dbReference>
<sequence>MNDQAGNIRALRRRSGLSQSEFAARIGVHQTAVSQWETGRTAPDSATAKKIAKLFGTDIGYILGVSYVKEAVRIPVLGSVAAGIPMSAVEDILDFEEISAETAARGEYFALRIKGDSMEPKISDGDVVIVRSCSDCDSGKTVIALIGNGEATCKKLKKTSEGIFLISMNTAYEPIFFSNRDIHSLPVVILGAVEELRAKL</sequence>
<name>A0A645C7E5_9ZZZZ</name>
<reference evidence="2" key="1">
    <citation type="submission" date="2019-08" db="EMBL/GenBank/DDBJ databases">
        <authorList>
            <person name="Kucharzyk K."/>
            <person name="Murdoch R.W."/>
            <person name="Higgins S."/>
            <person name="Loffler F."/>
        </authorList>
    </citation>
    <scope>NUCLEOTIDE SEQUENCE</scope>
</reference>
<dbReference type="GO" id="GO:0003677">
    <property type="term" value="F:DNA binding"/>
    <property type="evidence" value="ECO:0007669"/>
    <property type="project" value="InterPro"/>
</dbReference>
<dbReference type="PANTHER" id="PTHR33516:SF2">
    <property type="entry name" value="LEXA REPRESSOR-RELATED"/>
    <property type="match status" value="1"/>
</dbReference>
<dbReference type="Gene3D" id="2.10.109.10">
    <property type="entry name" value="Umud Fragment, subunit A"/>
    <property type="match status" value="1"/>
</dbReference>
<gene>
    <name evidence="2" type="primary">lexA_39</name>
    <name evidence="2" type="ORF">SDC9_120063</name>
</gene>
<dbReference type="PANTHER" id="PTHR33516">
    <property type="entry name" value="LEXA REPRESSOR"/>
    <property type="match status" value="1"/>
</dbReference>
<dbReference type="CDD" id="cd06529">
    <property type="entry name" value="S24_LexA-like"/>
    <property type="match status" value="1"/>
</dbReference>
<comment type="caution">
    <text evidence="2">The sequence shown here is derived from an EMBL/GenBank/DDBJ whole genome shotgun (WGS) entry which is preliminary data.</text>
</comment>
<evidence type="ECO:0000259" key="1">
    <source>
        <dbReference type="PROSITE" id="PS50943"/>
    </source>
</evidence>
<dbReference type="GO" id="GO:0004252">
    <property type="term" value="F:serine-type endopeptidase activity"/>
    <property type="evidence" value="ECO:0007669"/>
    <property type="project" value="UniProtKB-EC"/>
</dbReference>
<dbReference type="CDD" id="cd00093">
    <property type="entry name" value="HTH_XRE"/>
    <property type="match status" value="1"/>
</dbReference>
<dbReference type="InterPro" id="IPR015927">
    <property type="entry name" value="Peptidase_S24_S26A/B/C"/>
</dbReference>
<dbReference type="SMART" id="SM00530">
    <property type="entry name" value="HTH_XRE"/>
    <property type="match status" value="1"/>
</dbReference>
<dbReference type="InterPro" id="IPR039418">
    <property type="entry name" value="LexA-like"/>
</dbReference>
<accession>A0A645C7E5</accession>
<dbReference type="InterPro" id="IPR050077">
    <property type="entry name" value="LexA_repressor"/>
</dbReference>
<dbReference type="InterPro" id="IPR036286">
    <property type="entry name" value="LexA/Signal_pep-like_sf"/>
</dbReference>
<evidence type="ECO:0000313" key="2">
    <source>
        <dbReference type="EMBL" id="MPM73087.1"/>
    </source>
</evidence>
<dbReference type="Gene3D" id="1.10.260.40">
    <property type="entry name" value="lambda repressor-like DNA-binding domains"/>
    <property type="match status" value="1"/>
</dbReference>
<dbReference type="SUPFAM" id="SSF51306">
    <property type="entry name" value="LexA/Signal peptidase"/>
    <property type="match status" value="1"/>
</dbReference>
<dbReference type="InterPro" id="IPR001387">
    <property type="entry name" value="Cro/C1-type_HTH"/>
</dbReference>
<dbReference type="SUPFAM" id="SSF47413">
    <property type="entry name" value="lambda repressor-like DNA-binding domains"/>
    <property type="match status" value="1"/>
</dbReference>
<keyword evidence="2" id="KW-0378">Hydrolase</keyword>
<protein>
    <submittedName>
        <fullName evidence="2">LexA repressor</fullName>
        <ecNumber evidence="2">3.4.21.88</ecNumber>
    </submittedName>
</protein>
<dbReference type="InterPro" id="IPR010982">
    <property type="entry name" value="Lambda_DNA-bd_dom_sf"/>
</dbReference>
<feature type="domain" description="HTH cro/C1-type" evidence="1">
    <location>
        <begin position="8"/>
        <end position="62"/>
    </location>
</feature>
<dbReference type="AlphaFoldDB" id="A0A645C7E5"/>
<dbReference type="Pfam" id="PF01381">
    <property type="entry name" value="HTH_3"/>
    <property type="match status" value="1"/>
</dbReference>
<organism evidence="2">
    <name type="scientific">bioreactor metagenome</name>
    <dbReference type="NCBI Taxonomy" id="1076179"/>
    <lineage>
        <taxon>unclassified sequences</taxon>
        <taxon>metagenomes</taxon>
        <taxon>ecological metagenomes</taxon>
    </lineage>
</organism>
<dbReference type="EC" id="3.4.21.88" evidence="2"/>